<dbReference type="InterPro" id="IPR029062">
    <property type="entry name" value="Class_I_gatase-like"/>
</dbReference>
<dbReference type="GO" id="GO:0046654">
    <property type="term" value="P:tetrahydrofolate biosynthetic process"/>
    <property type="evidence" value="ECO:0007669"/>
    <property type="project" value="UniProtKB-UniPathway"/>
</dbReference>
<comment type="caution">
    <text evidence="13">The sequence shown here is derived from an EMBL/GenBank/DDBJ whole genome shotgun (WGS) entry which is preliminary data.</text>
</comment>
<comment type="similarity">
    <text evidence="3">In the C-terminal section; belongs to the anthranilate synthase component I family.</text>
</comment>
<organism evidence="13 14">
    <name type="scientific">Friedmanniomyces simplex</name>
    <dbReference type="NCBI Taxonomy" id="329884"/>
    <lineage>
        <taxon>Eukaryota</taxon>
        <taxon>Fungi</taxon>
        <taxon>Dikarya</taxon>
        <taxon>Ascomycota</taxon>
        <taxon>Pezizomycotina</taxon>
        <taxon>Dothideomycetes</taxon>
        <taxon>Dothideomycetidae</taxon>
        <taxon>Mycosphaerellales</taxon>
        <taxon>Teratosphaeriaceae</taxon>
        <taxon>Friedmanniomyces</taxon>
    </lineage>
</organism>
<dbReference type="InterPro" id="IPR006221">
    <property type="entry name" value="TrpG/PapA_dom"/>
</dbReference>
<gene>
    <name evidence="13" type="ORF">B0A55_12697</name>
</gene>
<reference evidence="13 14" key="1">
    <citation type="submission" date="2017-03" db="EMBL/GenBank/DDBJ databases">
        <title>Genomes of endolithic fungi from Antarctica.</title>
        <authorList>
            <person name="Coleine C."/>
            <person name="Masonjones S."/>
            <person name="Stajich J.E."/>
        </authorList>
    </citation>
    <scope>NUCLEOTIDE SEQUENCE [LARGE SCALE GENOMIC DNA]</scope>
    <source>
        <strain evidence="13 14">CCFEE 5184</strain>
    </source>
</reference>
<dbReference type="GO" id="GO:0046820">
    <property type="term" value="F:4-amino-4-deoxychorismate synthase activity"/>
    <property type="evidence" value="ECO:0007669"/>
    <property type="project" value="UniProtKB-EC"/>
</dbReference>
<evidence type="ECO:0000256" key="5">
    <source>
        <dbReference type="ARBA" id="ARBA00022679"/>
    </source>
</evidence>
<dbReference type="Pfam" id="PF00117">
    <property type="entry name" value="GATase"/>
    <property type="match status" value="1"/>
</dbReference>
<dbReference type="PANTHER" id="PTHR11236">
    <property type="entry name" value="AMINOBENZOATE/ANTHRANILATE SYNTHASE"/>
    <property type="match status" value="1"/>
</dbReference>
<dbReference type="UniPathway" id="UPA00077">
    <property type="reaction ID" value="UER00149"/>
</dbReference>
<dbReference type="PROSITE" id="PS51273">
    <property type="entry name" value="GATASE_TYPE_1"/>
    <property type="match status" value="1"/>
</dbReference>
<dbReference type="GO" id="GO:0046656">
    <property type="term" value="P:folic acid biosynthetic process"/>
    <property type="evidence" value="ECO:0007669"/>
    <property type="project" value="UniProtKB-KW"/>
</dbReference>
<dbReference type="InterPro" id="IPR015890">
    <property type="entry name" value="Chorismate_C"/>
</dbReference>
<evidence type="ECO:0000259" key="10">
    <source>
        <dbReference type="Pfam" id="PF00117"/>
    </source>
</evidence>
<protein>
    <recommendedName>
        <fullName evidence="4">aminodeoxychorismate synthase</fullName>
        <ecNumber evidence="4">2.6.1.85</ecNumber>
    </recommendedName>
    <alternativeName>
        <fullName evidence="8">Para-aminobenzoate synthase</fullName>
    </alternativeName>
    <alternativeName>
        <fullName evidence="9">p-aminobenzoic acid synthase</fullName>
    </alternativeName>
</protein>
<evidence type="ECO:0000259" key="11">
    <source>
        <dbReference type="Pfam" id="PF00425"/>
    </source>
</evidence>
<dbReference type="PRINTS" id="PR00097">
    <property type="entry name" value="ANTSNTHASEII"/>
</dbReference>
<dbReference type="PRINTS" id="PR00096">
    <property type="entry name" value="GATASE"/>
</dbReference>
<dbReference type="GO" id="GO:0008153">
    <property type="term" value="P:4-aminobenzoate biosynthetic process"/>
    <property type="evidence" value="ECO:0007669"/>
    <property type="project" value="TreeGrafter"/>
</dbReference>
<evidence type="ECO:0000259" key="12">
    <source>
        <dbReference type="Pfam" id="PF04715"/>
    </source>
</evidence>
<dbReference type="PRINTS" id="PR00099">
    <property type="entry name" value="CPSGATASE"/>
</dbReference>
<comment type="catalytic activity">
    <reaction evidence="1">
        <text>chorismate + L-glutamine = 4-amino-4-deoxychorismate + L-glutamate</text>
        <dbReference type="Rhea" id="RHEA:11672"/>
        <dbReference type="ChEBI" id="CHEBI:29748"/>
        <dbReference type="ChEBI" id="CHEBI:29985"/>
        <dbReference type="ChEBI" id="CHEBI:58359"/>
        <dbReference type="ChEBI" id="CHEBI:58406"/>
        <dbReference type="EC" id="2.6.1.85"/>
    </reaction>
</comment>
<evidence type="ECO:0000313" key="14">
    <source>
        <dbReference type="Proteomes" id="UP000309340"/>
    </source>
</evidence>
<dbReference type="Proteomes" id="UP000309340">
    <property type="component" value="Unassembled WGS sequence"/>
</dbReference>
<accession>A0A4U0WEW4</accession>
<evidence type="ECO:0000256" key="1">
    <source>
        <dbReference type="ARBA" id="ARBA00001000"/>
    </source>
</evidence>
<evidence type="ECO:0000256" key="9">
    <source>
        <dbReference type="ARBA" id="ARBA00031904"/>
    </source>
</evidence>
<dbReference type="InterPro" id="IPR019999">
    <property type="entry name" value="Anth_synth_I-like"/>
</dbReference>
<dbReference type="SUPFAM" id="SSF56322">
    <property type="entry name" value="ADC synthase"/>
    <property type="match status" value="2"/>
</dbReference>
<dbReference type="InterPro" id="IPR010117">
    <property type="entry name" value="PabB_fungal"/>
</dbReference>
<proteinExistence type="inferred from homology"/>
<keyword evidence="7" id="KW-0315">Glutamine amidotransferase</keyword>
<feature type="domain" description="Glutamine amidotransferase" evidence="10">
    <location>
        <begin position="8"/>
        <end position="220"/>
    </location>
</feature>
<dbReference type="InterPro" id="IPR006805">
    <property type="entry name" value="Anth_synth_I_N"/>
</dbReference>
<evidence type="ECO:0000256" key="7">
    <source>
        <dbReference type="ARBA" id="ARBA00022962"/>
    </source>
</evidence>
<dbReference type="Pfam" id="PF04715">
    <property type="entry name" value="Anth_synt_I_N"/>
    <property type="match status" value="1"/>
</dbReference>
<dbReference type="EMBL" id="NAJQ01001242">
    <property type="protein sequence ID" value="TKA61332.1"/>
    <property type="molecule type" value="Genomic_DNA"/>
</dbReference>
<dbReference type="EC" id="2.6.1.85" evidence="4"/>
<dbReference type="NCBIfam" id="TIGR01823">
    <property type="entry name" value="PabB-fungal"/>
    <property type="match status" value="1"/>
</dbReference>
<dbReference type="Pfam" id="PF00425">
    <property type="entry name" value="Chorismate_bind"/>
    <property type="match status" value="2"/>
</dbReference>
<sequence>MTDPHILYIDAYDSFSNNIVTLLKQSIPVTVESIKIDDSRFVLNDDAFQNYLNKFDAVVAGPGPGHPANPKDVGLIGKLWSLPQDCILPVLGICLGFQSFALAFGASIERLNQPRHGLVRRLTHCGRDIFTGIGDLDATQYHSLHVRLSHEAERHPDTRLWEPSRTCKQLVPLAWDLSDDTDGPILMAARHCHKRFWGVQYHPESICSTGGTELIQNWWVEACRWNAGRMRKPIIAPPGKSVNIQPAERESSVARHELSTVHWRTVSGHESINVVDLVNLLGDQSDGGEPILLESGMRDGKLVNPETGRFTIIGLPITSALQLRWSVKDQLLVVEKGGEVISSKRSPIAEVFCALDRVLDEHKAHGGPAEVPFWGGLVGYISYEAGLQSINVSPSKCDTARPDVWFVLVERSIVVDHVAQTMYVQSIRDDDQAWLSTTEELLQAPADHSSFGCTAVKPDSSRYIVAGPTQTEYCAKVSACQEQLRAGESYELCLTDQTLIRNPGDPWTLYQRLRRTNPAPFGAYLRFATTHDGIGLDVIGSSPERFLSWSRNGKCQFRPIKGTVKKIPGMTKEKAEEMLRSEKERAENLMIVDLIRHDLNGVEGYVSVLPSPPYSNLRDAAILAPTILISPPSVRDVRVPQLLQVEEYTTVFQLVSVIEGDLHPSTPLTAALANALTPGSMTGAPKKRSCELLRAIEGADESRGLYSGVLGYLDVGGGGDFSVVIRSAFKWADEGLWRVGAGGAVTALSEPVAEWEEMLAKRQSLVDVLLASP</sequence>
<dbReference type="Gene3D" id="3.40.50.880">
    <property type="match status" value="1"/>
</dbReference>
<evidence type="ECO:0000256" key="3">
    <source>
        <dbReference type="ARBA" id="ARBA00005970"/>
    </source>
</evidence>
<dbReference type="SUPFAM" id="SSF52317">
    <property type="entry name" value="Class I glutamine amidotransferase-like"/>
    <property type="match status" value="1"/>
</dbReference>
<evidence type="ECO:0000256" key="2">
    <source>
        <dbReference type="ARBA" id="ARBA00005009"/>
    </source>
</evidence>
<feature type="domain" description="Chorismate-utilising enzyme C-terminal" evidence="11">
    <location>
        <begin position="470"/>
        <end position="608"/>
    </location>
</feature>
<evidence type="ECO:0000256" key="8">
    <source>
        <dbReference type="ARBA" id="ARBA00031329"/>
    </source>
</evidence>
<feature type="domain" description="Chorismate-utilising enzyme C-terminal" evidence="11">
    <location>
        <begin position="634"/>
        <end position="761"/>
    </location>
</feature>
<dbReference type="InterPro" id="IPR017926">
    <property type="entry name" value="GATASE"/>
</dbReference>
<dbReference type="GO" id="GO:0000162">
    <property type="term" value="P:L-tryptophan biosynthetic process"/>
    <property type="evidence" value="ECO:0007669"/>
    <property type="project" value="TreeGrafter"/>
</dbReference>
<dbReference type="GO" id="GO:0005737">
    <property type="term" value="C:cytoplasm"/>
    <property type="evidence" value="ECO:0007669"/>
    <property type="project" value="TreeGrafter"/>
</dbReference>
<evidence type="ECO:0000313" key="13">
    <source>
        <dbReference type="EMBL" id="TKA61332.1"/>
    </source>
</evidence>
<dbReference type="InterPro" id="IPR005801">
    <property type="entry name" value="ADC_synthase"/>
</dbReference>
<dbReference type="STRING" id="329884.A0A4U0WEW4"/>
<keyword evidence="5" id="KW-0808">Transferase</keyword>
<evidence type="ECO:0000256" key="4">
    <source>
        <dbReference type="ARBA" id="ARBA00013139"/>
    </source>
</evidence>
<comment type="pathway">
    <text evidence="2">Cofactor biosynthesis; tetrahydrofolate biosynthesis; 4-aminobenzoate from chorismate: step 1/2.</text>
</comment>
<dbReference type="OrthoDB" id="64220at2759"/>
<dbReference type="AlphaFoldDB" id="A0A4U0WEW4"/>
<keyword evidence="14" id="KW-1185">Reference proteome</keyword>
<feature type="domain" description="Anthranilate synthase component I N-terminal" evidence="12">
    <location>
        <begin position="276"/>
        <end position="424"/>
    </location>
</feature>
<dbReference type="PANTHER" id="PTHR11236:SF18">
    <property type="entry name" value="AMINODEOXYCHORISMATE SYNTHASE"/>
    <property type="match status" value="1"/>
</dbReference>
<evidence type="ECO:0000256" key="6">
    <source>
        <dbReference type="ARBA" id="ARBA00022909"/>
    </source>
</evidence>
<name>A0A4U0WEW4_9PEZI</name>
<dbReference type="Gene3D" id="3.60.120.10">
    <property type="entry name" value="Anthranilate synthase"/>
    <property type="match status" value="1"/>
</dbReference>
<dbReference type="CDD" id="cd01743">
    <property type="entry name" value="GATase1_Anthranilate_Synthase"/>
    <property type="match status" value="1"/>
</dbReference>
<keyword evidence="6" id="KW-0289">Folate biosynthesis</keyword>